<dbReference type="Proteomes" id="UP000198683">
    <property type="component" value="Unassembled WGS sequence"/>
</dbReference>
<evidence type="ECO:0000313" key="2">
    <source>
        <dbReference type="EMBL" id="SDL44482.1"/>
    </source>
</evidence>
<dbReference type="RefSeq" id="WP_143022238.1">
    <property type="nucleotide sequence ID" value="NZ_FNFB01000021.1"/>
</dbReference>
<evidence type="ECO:0000259" key="1">
    <source>
        <dbReference type="Pfam" id="PF12323"/>
    </source>
</evidence>
<gene>
    <name evidence="2" type="ORF">SAMN05421874_121131</name>
</gene>
<dbReference type="EMBL" id="FNFB01000021">
    <property type="protein sequence ID" value="SDL44482.1"/>
    <property type="molecule type" value="Genomic_DNA"/>
</dbReference>
<feature type="domain" description="Transposase putative helix-turn-helix" evidence="1">
    <location>
        <begin position="4"/>
        <end position="31"/>
    </location>
</feature>
<organism evidence="2 3">
    <name type="scientific">Nonomuraea maritima</name>
    <dbReference type="NCBI Taxonomy" id="683260"/>
    <lineage>
        <taxon>Bacteria</taxon>
        <taxon>Bacillati</taxon>
        <taxon>Actinomycetota</taxon>
        <taxon>Actinomycetes</taxon>
        <taxon>Streptosporangiales</taxon>
        <taxon>Streptosporangiaceae</taxon>
        <taxon>Nonomuraea</taxon>
    </lineage>
</organism>
<dbReference type="AlphaFoldDB" id="A0A1G9K4A0"/>
<protein>
    <submittedName>
        <fullName evidence="2">Helix-turn-helix domain-containing protein</fullName>
    </submittedName>
</protein>
<reference evidence="2 3" key="1">
    <citation type="submission" date="2016-10" db="EMBL/GenBank/DDBJ databases">
        <authorList>
            <person name="de Groot N.N."/>
        </authorList>
    </citation>
    <scope>NUCLEOTIDE SEQUENCE [LARGE SCALE GENOMIC DNA]</scope>
    <source>
        <strain evidence="2 3">CGMCC 4.5681</strain>
    </source>
</reference>
<accession>A0A1G9K4A0</accession>
<dbReference type="Pfam" id="PF12323">
    <property type="entry name" value="HTH_OrfB_IS605"/>
    <property type="match status" value="1"/>
</dbReference>
<sequence length="31" mass="3493">MTDRQGFRVELAPTLEQRARLGQHAGLSRVV</sequence>
<proteinExistence type="predicted"/>
<dbReference type="STRING" id="683260.SAMN05421874_121131"/>
<name>A0A1G9K4A0_9ACTN</name>
<keyword evidence="3" id="KW-1185">Reference proteome</keyword>
<feature type="non-terminal residue" evidence="2">
    <location>
        <position position="31"/>
    </location>
</feature>
<dbReference type="InterPro" id="IPR021027">
    <property type="entry name" value="Transposase_put_HTH"/>
</dbReference>
<evidence type="ECO:0000313" key="3">
    <source>
        <dbReference type="Proteomes" id="UP000198683"/>
    </source>
</evidence>